<dbReference type="InterPro" id="IPR029044">
    <property type="entry name" value="Nucleotide-diphossugar_trans"/>
</dbReference>
<keyword evidence="8" id="KW-1185">Reference proteome</keyword>
<dbReference type="HOGENOM" id="CLU_025996_17_2_5"/>
<evidence type="ECO:0000259" key="6">
    <source>
        <dbReference type="Pfam" id="PF00535"/>
    </source>
</evidence>
<dbReference type="CDD" id="cd00761">
    <property type="entry name" value="Glyco_tranf_GTA_type"/>
    <property type="match status" value="1"/>
</dbReference>
<dbReference type="PANTHER" id="PTHR43646:SF2">
    <property type="entry name" value="GLYCOSYLTRANSFERASE 2-LIKE DOMAIN-CONTAINING PROTEIN"/>
    <property type="match status" value="1"/>
</dbReference>
<dbReference type="Proteomes" id="UP000000321">
    <property type="component" value="Unassembled WGS sequence"/>
</dbReference>
<accession>Q1YHS9</accession>
<comment type="subcellular location">
    <subcellularLocation>
        <location evidence="1">Cell membrane</location>
    </subcellularLocation>
</comment>
<keyword evidence="2" id="KW-1003">Cell membrane</keyword>
<keyword evidence="3" id="KW-0328">Glycosyltransferase</keyword>
<dbReference type="PANTHER" id="PTHR43646">
    <property type="entry name" value="GLYCOSYLTRANSFERASE"/>
    <property type="match status" value="1"/>
</dbReference>
<sequence>MRSDGSTLRLGTPSGGPDYRPIVAVPACNEEERLPALLRALAEQSWLVGTGRQLDVVIVLNNTDDRSRAAAEAAAAGTMLRLHLVECLFPAPFAHVGAARRLGMDLACTLSPDTGRTILLTTDADAVPAPDWIAANLAAIERGADLVGGLIIGDRREEALLGPAFAARARNYLLYAELCDRLACHVDPLAHDPWPRHRDHTGASLAVRASVYEAVAGLPAESFREDLAFVARVRRAGFKLRHDPAVRVEVSARTHGRAAGGMADTLAQWVAEAEAGRPHLVEAPQRVLARAIRRSLLRDAAHVEPEGLAAIAMRLGLKPAELHDDDGRVLPPHILVERHAPDEPDAPGTVPVLDAIAELRALIGEDEAREHAA</sequence>
<comment type="caution">
    <text evidence="7">The sequence shown here is derived from an EMBL/GenBank/DDBJ whole genome shotgun (WGS) entry which is preliminary data.</text>
</comment>
<dbReference type="EMBL" id="AAPJ01000004">
    <property type="protein sequence ID" value="EAS49500.1"/>
    <property type="molecule type" value="Genomic_DNA"/>
</dbReference>
<name>Q1YHS9_AURMS</name>
<dbReference type="RefSeq" id="WP_009208039.1">
    <property type="nucleotide sequence ID" value="NZ_CH672387.1"/>
</dbReference>
<dbReference type="OrthoDB" id="114108at2"/>
<evidence type="ECO:0000313" key="7">
    <source>
        <dbReference type="EMBL" id="EAS49500.1"/>
    </source>
</evidence>
<proteinExistence type="predicted"/>
<dbReference type="Gene3D" id="3.90.550.10">
    <property type="entry name" value="Spore Coat Polysaccharide Biosynthesis Protein SpsA, Chain A"/>
    <property type="match status" value="1"/>
</dbReference>
<dbReference type="AlphaFoldDB" id="Q1YHS9"/>
<organism evidence="7 8">
    <name type="scientific">Aurantimonas manganoxydans (strain ATCC BAA-1229 / DSM 21871 / SI85-9A1)</name>
    <dbReference type="NCBI Taxonomy" id="287752"/>
    <lineage>
        <taxon>Bacteria</taxon>
        <taxon>Pseudomonadati</taxon>
        <taxon>Pseudomonadota</taxon>
        <taxon>Alphaproteobacteria</taxon>
        <taxon>Hyphomicrobiales</taxon>
        <taxon>Aurantimonadaceae</taxon>
        <taxon>Aurantimonas</taxon>
    </lineage>
</organism>
<dbReference type="BioCyc" id="AURANTIMONAS:SI859A1_00152-MONOMER"/>
<dbReference type="GO" id="GO:0005886">
    <property type="term" value="C:plasma membrane"/>
    <property type="evidence" value="ECO:0007669"/>
    <property type="project" value="UniProtKB-SubCell"/>
</dbReference>
<evidence type="ECO:0000256" key="5">
    <source>
        <dbReference type="ARBA" id="ARBA00023136"/>
    </source>
</evidence>
<protein>
    <submittedName>
        <fullName evidence="7">Putative glycosyl transferase</fullName>
    </submittedName>
</protein>
<reference evidence="7 8" key="1">
    <citation type="journal article" date="2008" name="Appl. Environ. Microbiol.">
        <title>Genomic insights into Mn(II) oxidation by the marine alphaproteobacterium Aurantimonas sp. strain SI85-9A1.</title>
        <authorList>
            <person name="Dick G.J."/>
            <person name="Podell S."/>
            <person name="Johnson H.A."/>
            <person name="Rivera-Espinoza Y."/>
            <person name="Bernier-Latmani R."/>
            <person name="McCarthy J.K."/>
            <person name="Torpey J.W."/>
            <person name="Clement B.G."/>
            <person name="Gaasterland T."/>
            <person name="Tebo B.M."/>
        </authorList>
    </citation>
    <scope>NUCLEOTIDE SEQUENCE [LARGE SCALE GENOMIC DNA]</scope>
    <source>
        <strain evidence="7 8">SI85-9A1</strain>
    </source>
</reference>
<gene>
    <name evidence="7" type="ORF">SI859A1_00152</name>
</gene>
<evidence type="ECO:0000256" key="2">
    <source>
        <dbReference type="ARBA" id="ARBA00022475"/>
    </source>
</evidence>
<evidence type="ECO:0000313" key="8">
    <source>
        <dbReference type="Proteomes" id="UP000000321"/>
    </source>
</evidence>
<keyword evidence="5" id="KW-0472">Membrane</keyword>
<dbReference type="GO" id="GO:0016757">
    <property type="term" value="F:glycosyltransferase activity"/>
    <property type="evidence" value="ECO:0007669"/>
    <property type="project" value="UniProtKB-KW"/>
</dbReference>
<evidence type="ECO:0000256" key="3">
    <source>
        <dbReference type="ARBA" id="ARBA00022676"/>
    </source>
</evidence>
<dbReference type="Pfam" id="PF00535">
    <property type="entry name" value="Glycos_transf_2"/>
    <property type="match status" value="1"/>
</dbReference>
<evidence type="ECO:0000256" key="4">
    <source>
        <dbReference type="ARBA" id="ARBA00022679"/>
    </source>
</evidence>
<feature type="domain" description="Glycosyltransferase 2-like" evidence="6">
    <location>
        <begin position="23"/>
        <end position="164"/>
    </location>
</feature>
<keyword evidence="4 7" id="KW-0808">Transferase</keyword>
<dbReference type="InterPro" id="IPR001173">
    <property type="entry name" value="Glyco_trans_2-like"/>
</dbReference>
<dbReference type="SUPFAM" id="SSF53448">
    <property type="entry name" value="Nucleotide-diphospho-sugar transferases"/>
    <property type="match status" value="1"/>
</dbReference>
<evidence type="ECO:0000256" key="1">
    <source>
        <dbReference type="ARBA" id="ARBA00004236"/>
    </source>
</evidence>